<dbReference type="Proteomes" id="UP000606274">
    <property type="component" value="Unassembled WGS sequence"/>
</dbReference>
<gene>
    <name evidence="2" type="ORF">HF521_012252</name>
</gene>
<keyword evidence="3" id="KW-1185">Reference proteome</keyword>
<organism evidence="2 3">
    <name type="scientific">Silurus meridionalis</name>
    <name type="common">Southern catfish</name>
    <name type="synonym">Silurus soldatovi meridionalis</name>
    <dbReference type="NCBI Taxonomy" id="175797"/>
    <lineage>
        <taxon>Eukaryota</taxon>
        <taxon>Metazoa</taxon>
        <taxon>Chordata</taxon>
        <taxon>Craniata</taxon>
        <taxon>Vertebrata</taxon>
        <taxon>Euteleostomi</taxon>
        <taxon>Actinopterygii</taxon>
        <taxon>Neopterygii</taxon>
        <taxon>Teleostei</taxon>
        <taxon>Ostariophysi</taxon>
        <taxon>Siluriformes</taxon>
        <taxon>Siluridae</taxon>
        <taxon>Silurus</taxon>
    </lineage>
</organism>
<sequence length="126" mass="14838">MLVFFKFKHSGVQDPKRTRQVYQSCLDLIPNKKTDAGWEEYYDYIFPEDAANQPKLLSMAHMWKKQQQQDQDQEKQEAEKDESTEPTQPRDEQEESRETQETIENVPDVRDDSDSSSSESESETKN</sequence>
<evidence type="ECO:0000256" key="1">
    <source>
        <dbReference type="SAM" id="MobiDB-lite"/>
    </source>
</evidence>
<feature type="compositionally biased region" description="Basic and acidic residues" evidence="1">
    <location>
        <begin position="72"/>
        <end position="100"/>
    </location>
</feature>
<comment type="caution">
    <text evidence="2">The sequence shown here is derived from an EMBL/GenBank/DDBJ whole genome shotgun (WGS) entry which is preliminary data.</text>
</comment>
<evidence type="ECO:0000313" key="2">
    <source>
        <dbReference type="EMBL" id="KAF7690448.1"/>
    </source>
</evidence>
<dbReference type="AlphaFoldDB" id="A0A8T0AGL5"/>
<protein>
    <submittedName>
        <fullName evidence="2">Uncharacterized protein</fullName>
    </submittedName>
</protein>
<dbReference type="EMBL" id="JABFDY010000023">
    <property type="protein sequence ID" value="KAF7690448.1"/>
    <property type="molecule type" value="Genomic_DNA"/>
</dbReference>
<proteinExistence type="predicted"/>
<feature type="region of interest" description="Disordered" evidence="1">
    <location>
        <begin position="57"/>
        <end position="126"/>
    </location>
</feature>
<accession>A0A8T0AGL5</accession>
<name>A0A8T0AGL5_SILME</name>
<evidence type="ECO:0000313" key="3">
    <source>
        <dbReference type="Proteomes" id="UP000606274"/>
    </source>
</evidence>
<reference evidence="2" key="1">
    <citation type="submission" date="2020-08" db="EMBL/GenBank/DDBJ databases">
        <title>Chromosome-level assembly of Southern catfish (Silurus meridionalis) provides insights into visual adaptation to the nocturnal and benthic lifestyles.</title>
        <authorList>
            <person name="Zhang Y."/>
            <person name="Wang D."/>
            <person name="Peng Z."/>
        </authorList>
    </citation>
    <scope>NUCLEOTIDE SEQUENCE</scope>
    <source>
        <strain evidence="2">SWU-2019-XX</strain>
        <tissue evidence="2">Muscle</tissue>
    </source>
</reference>